<dbReference type="InterPro" id="IPR013538">
    <property type="entry name" value="ASHA1/2-like_C"/>
</dbReference>
<dbReference type="GO" id="GO:0008168">
    <property type="term" value="F:methyltransferase activity"/>
    <property type="evidence" value="ECO:0007669"/>
    <property type="project" value="UniProtKB-KW"/>
</dbReference>
<dbReference type="RefSeq" id="WP_134761081.1">
    <property type="nucleotide sequence ID" value="NZ_SOZD01000002.1"/>
</dbReference>
<dbReference type="Gene3D" id="3.30.530.20">
    <property type="match status" value="1"/>
</dbReference>
<keyword evidence="3" id="KW-0808">Transferase</keyword>
<organism evidence="3 4">
    <name type="scientific">Jiella endophytica</name>
    <dbReference type="NCBI Taxonomy" id="2558362"/>
    <lineage>
        <taxon>Bacteria</taxon>
        <taxon>Pseudomonadati</taxon>
        <taxon>Pseudomonadota</taxon>
        <taxon>Alphaproteobacteria</taxon>
        <taxon>Hyphomicrobiales</taxon>
        <taxon>Aurantimonadaceae</taxon>
        <taxon>Jiella</taxon>
    </lineage>
</organism>
<keyword evidence="4" id="KW-1185">Reference proteome</keyword>
<name>A0A4Y8RMP3_9HYPH</name>
<dbReference type="Proteomes" id="UP000298179">
    <property type="component" value="Unassembled WGS sequence"/>
</dbReference>
<comment type="similarity">
    <text evidence="1">Belongs to the AHA1 family.</text>
</comment>
<comment type="caution">
    <text evidence="3">The sequence shown here is derived from an EMBL/GenBank/DDBJ whole genome shotgun (WGS) entry which is preliminary data.</text>
</comment>
<evidence type="ECO:0000256" key="1">
    <source>
        <dbReference type="ARBA" id="ARBA00006817"/>
    </source>
</evidence>
<proteinExistence type="inferred from homology"/>
<dbReference type="InterPro" id="IPR023393">
    <property type="entry name" value="START-like_dom_sf"/>
</dbReference>
<evidence type="ECO:0000313" key="4">
    <source>
        <dbReference type="Proteomes" id="UP000298179"/>
    </source>
</evidence>
<dbReference type="AlphaFoldDB" id="A0A4Y8RMP3"/>
<reference evidence="3 4" key="1">
    <citation type="submission" date="2019-03" db="EMBL/GenBank/DDBJ databases">
        <title>Jiella endophytica sp. nov., a novel endophytic bacterium isolated from root of Ficus microcarpa Linn. f.</title>
        <authorList>
            <person name="Tuo L."/>
        </authorList>
    </citation>
    <scope>NUCLEOTIDE SEQUENCE [LARGE SCALE GENOMIC DNA]</scope>
    <source>
        <strain evidence="3 4">CBS5Q-3</strain>
    </source>
</reference>
<gene>
    <name evidence="3" type="ORF">E3C22_05865</name>
</gene>
<evidence type="ECO:0000313" key="3">
    <source>
        <dbReference type="EMBL" id="TFF24912.1"/>
    </source>
</evidence>
<evidence type="ECO:0000259" key="2">
    <source>
        <dbReference type="Pfam" id="PF08327"/>
    </source>
</evidence>
<keyword evidence="3" id="KW-0489">Methyltransferase</keyword>
<feature type="domain" description="Activator of Hsp90 ATPase homologue 1/2-like C-terminal" evidence="2">
    <location>
        <begin position="16"/>
        <end position="150"/>
    </location>
</feature>
<accession>A0A4Y8RMP3</accession>
<protein>
    <submittedName>
        <fullName evidence="3">Vanillate O-demethylase oxidoreductase VanB</fullName>
    </submittedName>
</protein>
<dbReference type="GO" id="GO:0032259">
    <property type="term" value="P:methylation"/>
    <property type="evidence" value="ECO:0007669"/>
    <property type="project" value="UniProtKB-KW"/>
</dbReference>
<dbReference type="Pfam" id="PF08327">
    <property type="entry name" value="AHSA1"/>
    <property type="match status" value="1"/>
</dbReference>
<dbReference type="EMBL" id="SOZD01000002">
    <property type="protein sequence ID" value="TFF24912.1"/>
    <property type="molecule type" value="Genomic_DNA"/>
</dbReference>
<sequence length="152" mass="17368">MSTITGNEIRKTIDLAAPIERVWRALTDHKEFGAWFRVALEGPFVVGEETRGRITYPGYEHVEWKAKIVAMERPHLFALTWHPYAVEPDVDYSAEARTRVEFRLDPIDTGTKLTLVESGFDGLPPGRMPEAMRMNEGGWDIQMKNIRAHVDS</sequence>
<dbReference type="SUPFAM" id="SSF55961">
    <property type="entry name" value="Bet v1-like"/>
    <property type="match status" value="1"/>
</dbReference>
<dbReference type="CDD" id="cd08898">
    <property type="entry name" value="SRPBCC_CalC_Aha1-like_5"/>
    <property type="match status" value="1"/>
</dbReference>
<dbReference type="OrthoDB" id="9800600at2"/>